<name>A0A2G9H5R2_9LAMI</name>
<dbReference type="PANTHER" id="PTHR33257">
    <property type="entry name" value="OS05G0165500 PROTEIN"/>
    <property type="match status" value="1"/>
</dbReference>
<dbReference type="AlphaFoldDB" id="A0A2G9H5R2"/>
<keyword evidence="2" id="KW-0472">Membrane</keyword>
<sequence>MELKNNHDEQNTVSVLQGNGFRMSRILARESSVGQSSRMFYRAAEGVPFKWETQPGTPKNLQEDDIIPPVCPSPLMQSIGLPLPNVEDDDPNETDLKTSKFWRLRKIMRKRMNFDISEKVEMLVRRNKHKESSSFGDFNKEFVDSVKDSRFSSNSSSFSSRNDGPCCCSPWDVPAILDEGNTKVYYCSQHKTSFAEEEDGSFPSRILSRTSTGDQFSGKISPAGIPFRWETQPGTPKSQPENELVPPPSPPPAVQNLALPRPRMHDDEENTKNSRWKRAWFWIRSKKKVKEDVKILREISFRHLRTSEILMILFTNQLFLCRRYHRLLRYRKVHGGRRRSEGVLSVVISVVVLGVKEIFLFLQGENSSH</sequence>
<organism evidence="3 4">
    <name type="scientific">Handroanthus impetiginosus</name>
    <dbReference type="NCBI Taxonomy" id="429701"/>
    <lineage>
        <taxon>Eukaryota</taxon>
        <taxon>Viridiplantae</taxon>
        <taxon>Streptophyta</taxon>
        <taxon>Embryophyta</taxon>
        <taxon>Tracheophyta</taxon>
        <taxon>Spermatophyta</taxon>
        <taxon>Magnoliopsida</taxon>
        <taxon>eudicotyledons</taxon>
        <taxon>Gunneridae</taxon>
        <taxon>Pentapetalae</taxon>
        <taxon>asterids</taxon>
        <taxon>lamiids</taxon>
        <taxon>Lamiales</taxon>
        <taxon>Bignoniaceae</taxon>
        <taxon>Crescentiina</taxon>
        <taxon>Tabebuia alliance</taxon>
        <taxon>Handroanthus</taxon>
    </lineage>
</organism>
<feature type="transmembrane region" description="Helical" evidence="2">
    <location>
        <begin position="342"/>
        <end position="362"/>
    </location>
</feature>
<feature type="region of interest" description="Disordered" evidence="1">
    <location>
        <begin position="229"/>
        <end position="270"/>
    </location>
</feature>
<protein>
    <submittedName>
        <fullName evidence="3">Uncharacterized protein</fullName>
    </submittedName>
</protein>
<dbReference type="EMBL" id="NKXS01002601">
    <property type="protein sequence ID" value="PIN12851.1"/>
    <property type="molecule type" value="Genomic_DNA"/>
</dbReference>
<dbReference type="Proteomes" id="UP000231279">
    <property type="component" value="Unassembled WGS sequence"/>
</dbReference>
<dbReference type="PANTHER" id="PTHR33257:SF6">
    <property type="entry name" value="OXYSTEROL-BINDING 4B-LIKE PROTEIN"/>
    <property type="match status" value="1"/>
</dbReference>
<proteinExistence type="predicted"/>
<feature type="transmembrane region" description="Helical" evidence="2">
    <location>
        <begin position="304"/>
        <end position="321"/>
    </location>
</feature>
<reference evidence="4" key="1">
    <citation type="journal article" date="2018" name="Gigascience">
        <title>Genome assembly of the Pink Ipe (Handroanthus impetiginosus, Bignoniaceae), a highly valued, ecologically keystone Neotropical timber forest tree.</title>
        <authorList>
            <person name="Silva-Junior O.B."/>
            <person name="Grattapaglia D."/>
            <person name="Novaes E."/>
            <person name="Collevatti R.G."/>
        </authorList>
    </citation>
    <scope>NUCLEOTIDE SEQUENCE [LARGE SCALE GENOMIC DNA]</scope>
    <source>
        <strain evidence="4">cv. UFG-1</strain>
    </source>
</reference>
<dbReference type="OrthoDB" id="1684445at2759"/>
<gene>
    <name evidence="3" type="ORF">CDL12_14533</name>
</gene>
<keyword evidence="2" id="KW-1133">Transmembrane helix</keyword>
<evidence type="ECO:0000313" key="3">
    <source>
        <dbReference type="EMBL" id="PIN12851.1"/>
    </source>
</evidence>
<evidence type="ECO:0000256" key="2">
    <source>
        <dbReference type="SAM" id="Phobius"/>
    </source>
</evidence>
<keyword evidence="4" id="KW-1185">Reference proteome</keyword>
<evidence type="ECO:0000256" key="1">
    <source>
        <dbReference type="SAM" id="MobiDB-lite"/>
    </source>
</evidence>
<evidence type="ECO:0000313" key="4">
    <source>
        <dbReference type="Proteomes" id="UP000231279"/>
    </source>
</evidence>
<comment type="caution">
    <text evidence="3">The sequence shown here is derived from an EMBL/GenBank/DDBJ whole genome shotgun (WGS) entry which is preliminary data.</text>
</comment>
<keyword evidence="2" id="KW-0812">Transmembrane</keyword>
<accession>A0A2G9H5R2</accession>